<evidence type="ECO:0000256" key="5">
    <source>
        <dbReference type="SAM" id="Phobius"/>
    </source>
</evidence>
<dbReference type="GO" id="GO:0016020">
    <property type="term" value="C:membrane"/>
    <property type="evidence" value="ECO:0007669"/>
    <property type="project" value="UniProtKB-SubCell"/>
</dbReference>
<dbReference type="InterPro" id="IPR007568">
    <property type="entry name" value="RTA1"/>
</dbReference>
<name>A0A9N8PQX7_9PEZI</name>
<evidence type="ECO:0008006" key="8">
    <source>
        <dbReference type="Google" id="ProtNLM"/>
    </source>
</evidence>
<keyword evidence="7" id="KW-1185">Reference proteome</keyword>
<evidence type="ECO:0000256" key="4">
    <source>
        <dbReference type="ARBA" id="ARBA00023136"/>
    </source>
</evidence>
<sequence>MAHTFYAWRYRAKYFTALIVGCVFEAVGYIARALSHSHPKLLGPYIMQSMLILIAPPLFAATIYMTLSRIIRLTRIFVISDVLCFLIQGNGGGLQAIGTLHMYSLGADIVIAGLVLQIVVFCLFVAVAVSFHLRLRKQPTAGGACPPLDWEKHMYTLYVASAMILLRNLVRVIEYAQGNDGFVVSHESMLYIFDACMMLAVVVLPLVIHPGQILGRAKAGDRNSGHDHLLQPVDKTRSIIFWKK</sequence>
<feature type="transmembrane region" description="Helical" evidence="5">
    <location>
        <begin position="190"/>
        <end position="208"/>
    </location>
</feature>
<dbReference type="PANTHER" id="PTHR31465:SF1">
    <property type="entry name" value="PROTEIN RTA1-RELATED"/>
    <property type="match status" value="1"/>
</dbReference>
<gene>
    <name evidence="6" type="ORF">AWRI4620_LOCUS2689</name>
</gene>
<evidence type="ECO:0000256" key="2">
    <source>
        <dbReference type="ARBA" id="ARBA00022692"/>
    </source>
</evidence>
<protein>
    <recommendedName>
        <fullName evidence="8">RTA1 like protein</fullName>
    </recommendedName>
</protein>
<organism evidence="6 7">
    <name type="scientific">Aureobasidium uvarum</name>
    <dbReference type="NCBI Taxonomy" id="2773716"/>
    <lineage>
        <taxon>Eukaryota</taxon>
        <taxon>Fungi</taxon>
        <taxon>Dikarya</taxon>
        <taxon>Ascomycota</taxon>
        <taxon>Pezizomycotina</taxon>
        <taxon>Dothideomycetes</taxon>
        <taxon>Dothideomycetidae</taxon>
        <taxon>Dothideales</taxon>
        <taxon>Saccotheciaceae</taxon>
        <taxon>Aureobasidium</taxon>
    </lineage>
</organism>
<feature type="transmembrane region" description="Helical" evidence="5">
    <location>
        <begin position="76"/>
        <end position="97"/>
    </location>
</feature>
<proteinExistence type="predicted"/>
<evidence type="ECO:0000313" key="7">
    <source>
        <dbReference type="Proteomes" id="UP000745764"/>
    </source>
</evidence>
<reference evidence="6" key="1">
    <citation type="submission" date="2020-06" db="EMBL/GenBank/DDBJ databases">
        <authorList>
            <person name="Onetto C."/>
        </authorList>
    </citation>
    <scope>NUCLEOTIDE SEQUENCE</scope>
</reference>
<dbReference type="AlphaFoldDB" id="A0A9N8PQX7"/>
<dbReference type="Pfam" id="PF04479">
    <property type="entry name" value="RTA1"/>
    <property type="match status" value="1"/>
</dbReference>
<evidence type="ECO:0000256" key="3">
    <source>
        <dbReference type="ARBA" id="ARBA00022989"/>
    </source>
</evidence>
<comment type="subcellular location">
    <subcellularLocation>
        <location evidence="1">Membrane</location>
        <topology evidence="1">Multi-pass membrane protein</topology>
    </subcellularLocation>
</comment>
<dbReference type="Proteomes" id="UP000745764">
    <property type="component" value="Unassembled WGS sequence"/>
</dbReference>
<feature type="transmembrane region" description="Helical" evidence="5">
    <location>
        <begin position="43"/>
        <end position="64"/>
    </location>
</feature>
<keyword evidence="4 5" id="KW-0472">Membrane</keyword>
<comment type="caution">
    <text evidence="6">The sequence shown here is derived from an EMBL/GenBank/DDBJ whole genome shotgun (WGS) entry which is preliminary data.</text>
</comment>
<feature type="non-terminal residue" evidence="6">
    <location>
        <position position="1"/>
    </location>
</feature>
<dbReference type="OrthoDB" id="3358017at2759"/>
<evidence type="ECO:0000313" key="6">
    <source>
        <dbReference type="EMBL" id="CAD0108434.1"/>
    </source>
</evidence>
<keyword evidence="2 5" id="KW-0812">Transmembrane</keyword>
<feature type="transmembrane region" description="Helical" evidence="5">
    <location>
        <begin position="109"/>
        <end position="133"/>
    </location>
</feature>
<dbReference type="EMBL" id="CAINUL010000003">
    <property type="protein sequence ID" value="CAD0108434.1"/>
    <property type="molecule type" value="Genomic_DNA"/>
</dbReference>
<evidence type="ECO:0000256" key="1">
    <source>
        <dbReference type="ARBA" id="ARBA00004141"/>
    </source>
</evidence>
<feature type="transmembrane region" description="Helical" evidence="5">
    <location>
        <begin position="154"/>
        <end position="170"/>
    </location>
</feature>
<accession>A0A9N8PQX7</accession>
<feature type="transmembrane region" description="Helical" evidence="5">
    <location>
        <begin position="12"/>
        <end position="31"/>
    </location>
</feature>
<keyword evidence="3 5" id="KW-1133">Transmembrane helix</keyword>
<dbReference type="PANTHER" id="PTHR31465">
    <property type="entry name" value="PROTEIN RTA1-RELATED"/>
    <property type="match status" value="1"/>
</dbReference>